<sequence length="583" mass="67398">MSNYTKSEDIRETYIFSYWKRKGRFPNIPREVKRLIGRYYLSHFFPGTGSQVWVESKSKVQESVNLVNRIDYWPSMNKHCGDLGKVIDHHPTNGILIRFEDNECVWYEPCSVVQLSGTVDVVPVRLFCGDKVKCTSKEVLRKFGNEFRWDTETIEEVGTIAIHTDFEKEKPHKLSLQKNEKKNPDLSLELFPIGSKVKIKSHPKEVQKGFDLANRNDYWKWMDNFCDKVGEVIRHHPTNGIQVKVGTQFIWFEPPCFVEQIDTSTDSKKPTPSVFSQTNPPNSNKMERLLVGTRVIFHKDTSPYHLRTGFIALHFLPRTGSSYDQITVRFADTDLYVDPQDVQLINSFAKKKPNQFKIDTCNFFSNNLFKLYNINLREKKKAENVENLREKSRNKECKKIKKQEKNQDGKHNGKVRNRAYFNCAENHGIFVQSKDIVTVLKSLVKRVTYVVKTGGEGKGPHMHIHVKKGNTKKKKDSPIFKKCVYIMQKKKKKKGNSEVKQIPLNEMVIVNNYGKGRVRFVGQTMFDETGIWYGIELIDRGDKKGAMKGNTNGSIDNIVYFKCDQQSGVFVRANQLKLVAENG</sequence>
<dbReference type="Gene3D" id="2.30.30.190">
    <property type="entry name" value="CAP Gly-rich-like domain"/>
    <property type="match status" value="2"/>
</dbReference>
<feature type="compositionally biased region" description="Polar residues" evidence="1">
    <location>
        <begin position="273"/>
        <end position="282"/>
    </location>
</feature>
<evidence type="ECO:0000256" key="1">
    <source>
        <dbReference type="SAM" id="MobiDB-lite"/>
    </source>
</evidence>
<dbReference type="PROSITE" id="PS50245">
    <property type="entry name" value="CAP_GLY_2"/>
    <property type="match status" value="1"/>
</dbReference>
<dbReference type="SUPFAM" id="SSF74924">
    <property type="entry name" value="Cap-Gly domain"/>
    <property type="match status" value="2"/>
</dbReference>
<gene>
    <name evidence="3" type="ORF">RFI_17097</name>
</gene>
<evidence type="ECO:0000313" key="4">
    <source>
        <dbReference type="Proteomes" id="UP000023152"/>
    </source>
</evidence>
<reference evidence="3 4" key="1">
    <citation type="journal article" date="2013" name="Curr. Biol.">
        <title>The Genome of the Foraminiferan Reticulomyxa filosa.</title>
        <authorList>
            <person name="Glockner G."/>
            <person name="Hulsmann N."/>
            <person name="Schleicher M."/>
            <person name="Noegel A.A."/>
            <person name="Eichinger L."/>
            <person name="Gallinger C."/>
            <person name="Pawlowski J."/>
            <person name="Sierra R."/>
            <person name="Euteneuer U."/>
            <person name="Pillet L."/>
            <person name="Moustafa A."/>
            <person name="Platzer M."/>
            <person name="Groth M."/>
            <person name="Szafranski K."/>
            <person name="Schliwa M."/>
        </authorList>
    </citation>
    <scope>NUCLEOTIDE SEQUENCE [LARGE SCALE GENOMIC DNA]</scope>
</reference>
<dbReference type="OrthoDB" id="2130750at2759"/>
<protein>
    <recommendedName>
        <fullName evidence="2">CAP-Gly domain-containing protein</fullName>
    </recommendedName>
</protein>
<dbReference type="InterPro" id="IPR036859">
    <property type="entry name" value="CAP-Gly_dom_sf"/>
</dbReference>
<accession>X6N1G4</accession>
<name>X6N1G4_RETFI</name>
<dbReference type="Proteomes" id="UP000023152">
    <property type="component" value="Unassembled WGS sequence"/>
</dbReference>
<evidence type="ECO:0000313" key="3">
    <source>
        <dbReference type="EMBL" id="ETO20120.1"/>
    </source>
</evidence>
<keyword evidence="4" id="KW-1185">Reference proteome</keyword>
<organism evidence="3 4">
    <name type="scientific">Reticulomyxa filosa</name>
    <dbReference type="NCBI Taxonomy" id="46433"/>
    <lineage>
        <taxon>Eukaryota</taxon>
        <taxon>Sar</taxon>
        <taxon>Rhizaria</taxon>
        <taxon>Retaria</taxon>
        <taxon>Foraminifera</taxon>
        <taxon>Monothalamids</taxon>
        <taxon>Reticulomyxidae</taxon>
        <taxon>Reticulomyxa</taxon>
    </lineage>
</organism>
<comment type="caution">
    <text evidence="3">The sequence shown here is derived from an EMBL/GenBank/DDBJ whole genome shotgun (WGS) entry which is preliminary data.</text>
</comment>
<feature type="compositionally biased region" description="Basic and acidic residues" evidence="1">
    <location>
        <begin position="389"/>
        <end position="411"/>
    </location>
</feature>
<feature type="region of interest" description="Disordered" evidence="1">
    <location>
        <begin position="263"/>
        <end position="282"/>
    </location>
</feature>
<dbReference type="EMBL" id="ASPP01012912">
    <property type="protein sequence ID" value="ETO20120.1"/>
    <property type="molecule type" value="Genomic_DNA"/>
</dbReference>
<dbReference type="AlphaFoldDB" id="X6N1G4"/>
<evidence type="ECO:0000259" key="2">
    <source>
        <dbReference type="PROSITE" id="PS50245"/>
    </source>
</evidence>
<proteinExistence type="predicted"/>
<feature type="domain" description="CAP-Gly" evidence="2">
    <location>
        <begin position="530"/>
        <end position="572"/>
    </location>
</feature>
<dbReference type="Pfam" id="PF01302">
    <property type="entry name" value="CAP_GLY"/>
    <property type="match status" value="2"/>
</dbReference>
<dbReference type="SMART" id="SM01052">
    <property type="entry name" value="CAP_GLY"/>
    <property type="match status" value="2"/>
</dbReference>
<feature type="region of interest" description="Disordered" evidence="1">
    <location>
        <begin position="389"/>
        <end position="413"/>
    </location>
</feature>
<dbReference type="InterPro" id="IPR000938">
    <property type="entry name" value="CAP-Gly_domain"/>
</dbReference>